<dbReference type="InParanoid" id="A3GET0"/>
<feature type="transmembrane region" description="Helical" evidence="6">
    <location>
        <begin position="253"/>
        <end position="272"/>
    </location>
</feature>
<evidence type="ECO:0000256" key="3">
    <source>
        <dbReference type="ARBA" id="ARBA00022692"/>
    </source>
</evidence>
<evidence type="ECO:0000256" key="4">
    <source>
        <dbReference type="ARBA" id="ARBA00022989"/>
    </source>
</evidence>
<dbReference type="GO" id="GO:0015171">
    <property type="term" value="F:amino acid transmembrane transporter activity"/>
    <property type="evidence" value="ECO:0007669"/>
    <property type="project" value="TreeGrafter"/>
</dbReference>
<feature type="non-terminal residue" evidence="8">
    <location>
        <position position="1"/>
    </location>
</feature>
<keyword evidence="5 6" id="KW-0472">Membrane</keyword>
<feature type="transmembrane region" description="Helical" evidence="6">
    <location>
        <begin position="132"/>
        <end position="149"/>
    </location>
</feature>
<comment type="subcellular location">
    <subcellularLocation>
        <location evidence="1">Membrane</location>
        <topology evidence="1">Multi-pass membrane protein</topology>
    </subcellularLocation>
</comment>
<feature type="transmembrane region" description="Helical" evidence="6">
    <location>
        <begin position="56"/>
        <end position="80"/>
    </location>
</feature>
<feature type="domain" description="Amino acid permease/ SLC12A" evidence="7">
    <location>
        <begin position="25"/>
        <end position="481"/>
    </location>
</feature>
<name>A3GET0_PICST</name>
<comment type="similarity">
    <text evidence="2">Belongs to the amino acid-polyamine-organocation (APC) superfamily. YAT (TC 2.A.3.10) family.</text>
</comment>
<feature type="transmembrane region" description="Helical" evidence="6">
    <location>
        <begin position="306"/>
        <end position="331"/>
    </location>
</feature>
<dbReference type="RefSeq" id="XP_001387660.1">
    <property type="nucleotide sequence ID" value="XM_001387623.1"/>
</dbReference>
<keyword evidence="4 6" id="KW-1133">Transmembrane helix</keyword>
<dbReference type="InterPro" id="IPR004841">
    <property type="entry name" value="AA-permease/SLC12A_dom"/>
</dbReference>
<evidence type="ECO:0000259" key="7">
    <source>
        <dbReference type="Pfam" id="PF00324"/>
    </source>
</evidence>
<dbReference type="AlphaFoldDB" id="A3GET0"/>
<protein>
    <submittedName>
        <fullName evidence="8">Dicarboxylic amino acid permease</fullName>
    </submittedName>
</protein>
<organism evidence="8 9">
    <name type="scientific">Scheffersomyces stipitis (strain ATCC 58785 / CBS 6054 / NBRC 10063 / NRRL Y-11545)</name>
    <name type="common">Yeast</name>
    <name type="synonym">Pichia stipitis</name>
    <dbReference type="NCBI Taxonomy" id="322104"/>
    <lineage>
        <taxon>Eukaryota</taxon>
        <taxon>Fungi</taxon>
        <taxon>Dikarya</taxon>
        <taxon>Ascomycota</taxon>
        <taxon>Saccharomycotina</taxon>
        <taxon>Pichiomycetes</taxon>
        <taxon>Debaryomycetaceae</taxon>
        <taxon>Scheffersomyces</taxon>
    </lineage>
</organism>
<dbReference type="OrthoDB" id="3900342at2759"/>
<dbReference type="Gene3D" id="1.20.1740.10">
    <property type="entry name" value="Amino acid/polyamine transporter I"/>
    <property type="match status" value="1"/>
</dbReference>
<dbReference type="eggNOG" id="KOG1286">
    <property type="taxonomic scope" value="Eukaryota"/>
</dbReference>
<feature type="transmembrane region" description="Helical" evidence="6">
    <location>
        <begin position="427"/>
        <end position="448"/>
    </location>
</feature>
<keyword evidence="9" id="KW-1185">Reference proteome</keyword>
<dbReference type="HOGENOM" id="CLU_007946_12_1_1"/>
<dbReference type="STRING" id="322104.A3GET0"/>
<feature type="transmembrane region" description="Helical" evidence="6">
    <location>
        <begin position="161"/>
        <end position="180"/>
    </location>
</feature>
<dbReference type="PANTHER" id="PTHR43341:SF18">
    <property type="entry name" value="AMINO ACID PERMEASE_ SLC12A DOMAIN-CONTAINING PROTEIN"/>
    <property type="match status" value="1"/>
</dbReference>
<accession>A3GET0</accession>
<dbReference type="GO" id="GO:0016020">
    <property type="term" value="C:membrane"/>
    <property type="evidence" value="ECO:0007669"/>
    <property type="project" value="UniProtKB-SubCell"/>
</dbReference>
<feature type="transmembrane region" description="Helical" evidence="6">
    <location>
        <begin position="454"/>
        <end position="474"/>
    </location>
</feature>
<dbReference type="EMBL" id="AAVQ01000001">
    <property type="protein sequence ID" value="EAZ63637.1"/>
    <property type="molecule type" value="Genomic_DNA"/>
</dbReference>
<dbReference type="Proteomes" id="UP000002258">
    <property type="component" value="Chromosome 1"/>
</dbReference>
<dbReference type="PANTHER" id="PTHR43341">
    <property type="entry name" value="AMINO ACID PERMEASE"/>
    <property type="match status" value="1"/>
</dbReference>
<proteinExistence type="inferred from homology"/>
<dbReference type="PIRSF" id="PIRSF006060">
    <property type="entry name" value="AA_transporter"/>
    <property type="match status" value="1"/>
</dbReference>
<comment type="caution">
    <text evidence="8">The sequence shown here is derived from an EMBL/GenBank/DDBJ whole genome shotgun (WGS) entry which is preliminary data.</text>
</comment>
<dbReference type="OMA" id="ELPWHNR"/>
<reference evidence="8 9" key="1">
    <citation type="journal article" date="2007" name="Nat. Biotechnol.">
        <title>Genome sequence of the lignocellulose-bioconverting and xylose-fermenting yeast Pichia stipitis.</title>
        <authorList>
            <person name="Jeffries T.W."/>
            <person name="Grigoriev I.V."/>
            <person name="Grimwood J."/>
            <person name="Laplaza J.M."/>
            <person name="Aerts A."/>
            <person name="Salamov A."/>
            <person name="Schmutz J."/>
            <person name="Lindquist E."/>
            <person name="Dehal P."/>
            <person name="Shapiro H."/>
            <person name="Jin Y.S."/>
            <person name="Passoth V."/>
            <person name="Richardson P.M."/>
        </authorList>
    </citation>
    <scope>NUCLEOTIDE SEQUENCE [LARGE SCALE GENOMIC DNA]</scope>
    <source>
        <strain evidence="9">ATCC 58785 / CBS 6054 / NBRC 10063 / NRRL Y-11545</strain>
    </source>
</reference>
<feature type="transmembrane region" description="Helical" evidence="6">
    <location>
        <begin position="351"/>
        <end position="370"/>
    </location>
</feature>
<dbReference type="GeneID" id="4850778"/>
<evidence type="ECO:0000313" key="8">
    <source>
        <dbReference type="EMBL" id="EAZ63637.1"/>
    </source>
</evidence>
<gene>
    <name evidence="8" type="primary">DIP5.1</name>
    <name evidence="8" type="ORF">PICST_39044</name>
</gene>
<sequence length="519" mass="56889">NEITDEDSIFKEDRERLSKDLHSRHLQMIAICGVFGTGIFLSSGKVFALTGAGGTFLAYALMAIIVGINQIAIAEVAALMPTSSATVRHLEHFVDPALGFAYGWISVWQNVMPGEIAAASVIITFWTDINSAAWISIIIVALIAVNSYSMKLYGEIEFSFAILKLTLLTGLIIVSIVITAGGGPNHESIGFRYWRDPAPFLSYLTTGSLGRFAAFWSSLNSVVYSFGGVQSVPILASEVKYPRRAVFKACKRIFFRVSILMTLAVLCLTLIVSPRDKNITSGSGNAKSSPYVVAIQNAGIPALPHIVNAVVFTSAFSAANAGVVQASRVLFALAVKRQAPSFFLKTTKRGIPIYGLALVAVFMPLSYMSVSKTAATVFNWFQSLTSSNLLLGWILIGVNHASLHRALRAQGYSRSNLPHTVPGGGYAGYFSVVVCSILLLTNGYTNFVHGHFDIASFFSSYFILPLFFGLYVFWKFFKRTEFITPDKVDLHSLFLDVERNPEPPQVPLRGWKWITILWD</sequence>
<keyword evidence="3 6" id="KW-0812">Transmembrane</keyword>
<evidence type="ECO:0000256" key="6">
    <source>
        <dbReference type="SAM" id="Phobius"/>
    </source>
</evidence>
<evidence type="ECO:0000256" key="5">
    <source>
        <dbReference type="ARBA" id="ARBA00023136"/>
    </source>
</evidence>
<evidence type="ECO:0000313" key="9">
    <source>
        <dbReference type="Proteomes" id="UP000002258"/>
    </source>
</evidence>
<feature type="transmembrane region" description="Helical" evidence="6">
    <location>
        <begin position="26"/>
        <end position="44"/>
    </location>
</feature>
<dbReference type="InterPro" id="IPR050524">
    <property type="entry name" value="APC_YAT"/>
</dbReference>
<feature type="transmembrane region" description="Helical" evidence="6">
    <location>
        <begin position="390"/>
        <end position="407"/>
    </location>
</feature>
<evidence type="ECO:0000256" key="2">
    <source>
        <dbReference type="ARBA" id="ARBA00006983"/>
    </source>
</evidence>
<evidence type="ECO:0000256" key="1">
    <source>
        <dbReference type="ARBA" id="ARBA00004141"/>
    </source>
</evidence>
<dbReference type="Pfam" id="PF00324">
    <property type="entry name" value="AA_permease"/>
    <property type="match status" value="1"/>
</dbReference>
<dbReference type="KEGG" id="pic:PICST_39044"/>